<dbReference type="AlphaFoldDB" id="A0A9D1EWJ5"/>
<sequence>MSLEVNGVNAVNPFGKKDNVSGDVQETKINSVFGNGYNGSNGGKAVNEGGNEYFTNAMKDGNVSYKKSFLNLSNSYNFKVGDNETLNDFCKKMGLSPEMVMDNIIGGGTDLNCKAPMGPDGTRFINISEKDLAEALGKSPQELREMF</sequence>
<reference evidence="1" key="1">
    <citation type="submission" date="2020-10" db="EMBL/GenBank/DDBJ databases">
        <authorList>
            <person name="Gilroy R."/>
        </authorList>
    </citation>
    <scope>NUCLEOTIDE SEQUENCE</scope>
    <source>
        <strain evidence="1">6276</strain>
    </source>
</reference>
<proteinExistence type="predicted"/>
<organism evidence="1 2">
    <name type="scientific">Candidatus Scatousia excrementigallinarum</name>
    <dbReference type="NCBI Taxonomy" id="2840935"/>
    <lineage>
        <taxon>Bacteria</taxon>
        <taxon>Candidatus Scatousia</taxon>
    </lineage>
</organism>
<gene>
    <name evidence="1" type="ORF">IAC10_00215</name>
</gene>
<accession>A0A9D1EWJ5</accession>
<reference evidence="1" key="2">
    <citation type="journal article" date="2021" name="PeerJ">
        <title>Extensive microbial diversity within the chicken gut microbiome revealed by metagenomics and culture.</title>
        <authorList>
            <person name="Gilroy R."/>
            <person name="Ravi A."/>
            <person name="Getino M."/>
            <person name="Pursley I."/>
            <person name="Horton D.L."/>
            <person name="Alikhan N.F."/>
            <person name="Baker D."/>
            <person name="Gharbi K."/>
            <person name="Hall N."/>
            <person name="Watson M."/>
            <person name="Adriaenssens E.M."/>
            <person name="Foster-Nyarko E."/>
            <person name="Jarju S."/>
            <person name="Secka A."/>
            <person name="Antonio M."/>
            <person name="Oren A."/>
            <person name="Chaudhuri R.R."/>
            <person name="La Ragione R."/>
            <person name="Hildebrand F."/>
            <person name="Pallen M.J."/>
        </authorList>
    </citation>
    <scope>NUCLEOTIDE SEQUENCE</scope>
    <source>
        <strain evidence="1">6276</strain>
    </source>
</reference>
<dbReference type="EMBL" id="DVIU01000007">
    <property type="protein sequence ID" value="HIS35041.1"/>
    <property type="molecule type" value="Genomic_DNA"/>
</dbReference>
<protein>
    <submittedName>
        <fullName evidence="1">Uncharacterized protein</fullName>
    </submittedName>
</protein>
<evidence type="ECO:0000313" key="2">
    <source>
        <dbReference type="Proteomes" id="UP000823928"/>
    </source>
</evidence>
<evidence type="ECO:0000313" key="1">
    <source>
        <dbReference type="EMBL" id="HIS35041.1"/>
    </source>
</evidence>
<dbReference type="Proteomes" id="UP000823928">
    <property type="component" value="Unassembled WGS sequence"/>
</dbReference>
<name>A0A9D1EWJ5_9BACT</name>
<comment type="caution">
    <text evidence="1">The sequence shown here is derived from an EMBL/GenBank/DDBJ whole genome shotgun (WGS) entry which is preliminary data.</text>
</comment>